<organism evidence="1 2">
    <name type="scientific">Parelaphostrongylus tenuis</name>
    <name type="common">Meningeal worm</name>
    <dbReference type="NCBI Taxonomy" id="148309"/>
    <lineage>
        <taxon>Eukaryota</taxon>
        <taxon>Metazoa</taxon>
        <taxon>Ecdysozoa</taxon>
        <taxon>Nematoda</taxon>
        <taxon>Chromadorea</taxon>
        <taxon>Rhabditida</taxon>
        <taxon>Rhabditina</taxon>
        <taxon>Rhabditomorpha</taxon>
        <taxon>Strongyloidea</taxon>
        <taxon>Metastrongylidae</taxon>
        <taxon>Parelaphostrongylus</taxon>
    </lineage>
</organism>
<protein>
    <submittedName>
        <fullName evidence="1">Uncharacterized protein</fullName>
    </submittedName>
</protein>
<gene>
    <name evidence="1" type="ORF">KIN20_009124</name>
</gene>
<evidence type="ECO:0000313" key="1">
    <source>
        <dbReference type="EMBL" id="KAJ1352719.1"/>
    </source>
</evidence>
<dbReference type="AlphaFoldDB" id="A0AAD5QKE1"/>
<dbReference type="EMBL" id="JAHQIW010001530">
    <property type="protein sequence ID" value="KAJ1352719.1"/>
    <property type="molecule type" value="Genomic_DNA"/>
</dbReference>
<comment type="caution">
    <text evidence="1">The sequence shown here is derived from an EMBL/GenBank/DDBJ whole genome shotgun (WGS) entry which is preliminary data.</text>
</comment>
<name>A0AAD5QKE1_PARTN</name>
<evidence type="ECO:0000313" key="2">
    <source>
        <dbReference type="Proteomes" id="UP001196413"/>
    </source>
</evidence>
<proteinExistence type="predicted"/>
<dbReference type="Proteomes" id="UP001196413">
    <property type="component" value="Unassembled WGS sequence"/>
</dbReference>
<sequence length="70" mass="8030">MIDEGSLGVEYHFYLTDDYQYRRGGMRFVVVTALLSLLIMSLECSDNDINIVTTRNLAPAETPKFFTVDY</sequence>
<reference evidence="1" key="1">
    <citation type="submission" date="2021-06" db="EMBL/GenBank/DDBJ databases">
        <title>Parelaphostrongylus tenuis whole genome reference sequence.</title>
        <authorList>
            <person name="Garwood T.J."/>
            <person name="Larsen P.A."/>
            <person name="Fountain-Jones N.M."/>
            <person name="Garbe J.R."/>
            <person name="Macchietto M.G."/>
            <person name="Kania S.A."/>
            <person name="Gerhold R.W."/>
            <person name="Richards J.E."/>
            <person name="Wolf T.M."/>
        </authorList>
    </citation>
    <scope>NUCLEOTIDE SEQUENCE</scope>
    <source>
        <strain evidence="1">MNPRO001-30</strain>
        <tissue evidence="1">Meninges</tissue>
    </source>
</reference>
<keyword evidence="2" id="KW-1185">Reference proteome</keyword>
<accession>A0AAD5QKE1</accession>